<dbReference type="Gene3D" id="3.40.50.150">
    <property type="entry name" value="Vaccinia Virus protein VP39"/>
    <property type="match status" value="1"/>
</dbReference>
<dbReference type="SUPFAM" id="SSF53335">
    <property type="entry name" value="S-adenosyl-L-methionine-dependent methyltransferases"/>
    <property type="match status" value="1"/>
</dbReference>
<comment type="caution">
    <text evidence="3">The sequence shown here is derived from an EMBL/GenBank/DDBJ whole genome shotgun (WGS) entry which is preliminary data.</text>
</comment>
<dbReference type="PANTHER" id="PTHR43542">
    <property type="entry name" value="METHYLTRANSFERASE"/>
    <property type="match status" value="1"/>
</dbReference>
<dbReference type="EC" id="2.1.1.171" evidence="3"/>
<dbReference type="NCBIfam" id="TIGR00095">
    <property type="entry name" value="16S rRNA (guanine(966)-N(2))-methyltransferase RsmD"/>
    <property type="match status" value="1"/>
</dbReference>
<accession>A0A7V4CI61</accession>
<name>A0A7V4CI61_UNCW3</name>
<dbReference type="PIRSF" id="PIRSF004553">
    <property type="entry name" value="CHP00095"/>
    <property type="match status" value="1"/>
</dbReference>
<dbReference type="Pfam" id="PF03602">
    <property type="entry name" value="Cons_hypoth95"/>
    <property type="match status" value="1"/>
</dbReference>
<dbReference type="AlphaFoldDB" id="A0A7V4CI61"/>
<sequence length="188" mass="21702">MVKIHAGILKGKKIFFPKGKLRVSQDKVRKAVFDMVGEEIKDKTVLDLFAGSGSFGITALSLGAKEVHFVEKNKVVFKYLKRNINQLENCYSYLMDVFIFLKKIKKKFDIIFLDAPYFKNYYERTLQLIKENNLLAKNGIIIVESHKNFSFSNLEFNVLKEKIYGDTKITILGGENERDKKNNLSGKF</sequence>
<gene>
    <name evidence="3" type="primary">rsmD</name>
    <name evidence="3" type="ORF">ENU28_03200</name>
</gene>
<dbReference type="PANTHER" id="PTHR43542:SF1">
    <property type="entry name" value="METHYLTRANSFERASE"/>
    <property type="match status" value="1"/>
</dbReference>
<dbReference type="CDD" id="cd02440">
    <property type="entry name" value="AdoMet_MTases"/>
    <property type="match status" value="1"/>
</dbReference>
<protein>
    <submittedName>
        <fullName evidence="3">16S rRNA (Guanine(966)-N(2))-methyltransferase RsmD</fullName>
        <ecNumber evidence="3">2.1.1.171</ecNumber>
    </submittedName>
</protein>
<dbReference type="EMBL" id="DTBX01000113">
    <property type="protein sequence ID" value="HGQ55457.1"/>
    <property type="molecule type" value="Genomic_DNA"/>
</dbReference>
<dbReference type="InterPro" id="IPR004398">
    <property type="entry name" value="RNA_MeTrfase_RsmD"/>
</dbReference>
<proteinExistence type="predicted"/>
<evidence type="ECO:0000313" key="3">
    <source>
        <dbReference type="EMBL" id="HGQ55457.1"/>
    </source>
</evidence>
<evidence type="ECO:0000256" key="1">
    <source>
        <dbReference type="ARBA" id="ARBA00022603"/>
    </source>
</evidence>
<keyword evidence="2 3" id="KW-0808">Transferase</keyword>
<dbReference type="GO" id="GO:0052913">
    <property type="term" value="F:16S rRNA (guanine(966)-N(2))-methyltransferase activity"/>
    <property type="evidence" value="ECO:0007669"/>
    <property type="project" value="UniProtKB-EC"/>
</dbReference>
<keyword evidence="1 3" id="KW-0489">Methyltransferase</keyword>
<reference evidence="3" key="1">
    <citation type="journal article" date="2020" name="mSystems">
        <title>Genome- and Community-Level Interaction Insights into Carbon Utilization and Element Cycling Functions of Hydrothermarchaeota in Hydrothermal Sediment.</title>
        <authorList>
            <person name="Zhou Z."/>
            <person name="Liu Y."/>
            <person name="Xu W."/>
            <person name="Pan J."/>
            <person name="Luo Z.H."/>
            <person name="Li M."/>
        </authorList>
    </citation>
    <scope>NUCLEOTIDE SEQUENCE [LARGE SCALE GENOMIC DNA]</scope>
    <source>
        <strain evidence="3">SpSt-655</strain>
    </source>
</reference>
<evidence type="ECO:0000256" key="2">
    <source>
        <dbReference type="ARBA" id="ARBA00022679"/>
    </source>
</evidence>
<dbReference type="InterPro" id="IPR029063">
    <property type="entry name" value="SAM-dependent_MTases_sf"/>
</dbReference>
<organism evidence="3">
    <name type="scientific">candidate division WOR-3 bacterium</name>
    <dbReference type="NCBI Taxonomy" id="2052148"/>
    <lineage>
        <taxon>Bacteria</taxon>
        <taxon>Bacteria division WOR-3</taxon>
    </lineage>
</organism>